<dbReference type="PaxDb" id="212042-APH_0640"/>
<organism evidence="1 2">
    <name type="scientific">Anaplasma phagocytophilum (strain HZ)</name>
    <dbReference type="NCBI Taxonomy" id="212042"/>
    <lineage>
        <taxon>Bacteria</taxon>
        <taxon>Pseudomonadati</taxon>
        <taxon>Pseudomonadota</taxon>
        <taxon>Alphaproteobacteria</taxon>
        <taxon>Rickettsiales</taxon>
        <taxon>Anaplasmataceae</taxon>
        <taxon>Anaplasma</taxon>
        <taxon>phagocytophilum group</taxon>
    </lineage>
</organism>
<evidence type="ECO:0000313" key="1">
    <source>
        <dbReference type="EMBL" id="ABD43845.1"/>
    </source>
</evidence>
<keyword evidence="2" id="KW-1185">Reference proteome</keyword>
<name>Q2GK76_ANAPZ</name>
<reference evidence="1 2" key="1">
    <citation type="journal article" date="2006" name="PLoS Genet.">
        <title>Comparative genomics of emerging human ehrlichiosis agents.</title>
        <authorList>
            <person name="Dunning Hotopp J.C."/>
            <person name="Lin M."/>
            <person name="Madupu R."/>
            <person name="Crabtree J."/>
            <person name="Angiuoli S.V."/>
            <person name="Eisen J.A."/>
            <person name="Seshadri R."/>
            <person name="Ren Q."/>
            <person name="Wu M."/>
            <person name="Utterback T.R."/>
            <person name="Smith S."/>
            <person name="Lewis M."/>
            <person name="Khouri H."/>
            <person name="Zhang C."/>
            <person name="Niu H."/>
            <person name="Lin Q."/>
            <person name="Ohashi N."/>
            <person name="Zhi N."/>
            <person name="Nelson W."/>
            <person name="Brinkac L.M."/>
            <person name="Dodson R.J."/>
            <person name="Rosovitz M.J."/>
            <person name="Sundaram J."/>
            <person name="Daugherty S.C."/>
            <person name="Davidsen T."/>
            <person name="Durkin A.S."/>
            <person name="Gwinn M."/>
            <person name="Haft D.H."/>
            <person name="Selengut J.D."/>
            <person name="Sullivan S.A."/>
            <person name="Zafar N."/>
            <person name="Zhou L."/>
            <person name="Benahmed F."/>
            <person name="Forberger H."/>
            <person name="Halpin R."/>
            <person name="Mulligan S."/>
            <person name="Robinson J."/>
            <person name="White O."/>
            <person name="Rikihisa Y."/>
            <person name="Tettelin H."/>
        </authorList>
    </citation>
    <scope>NUCLEOTIDE SEQUENCE [LARGE SCALE GENOMIC DNA]</scope>
    <source>
        <strain evidence="1 2">HZ</strain>
    </source>
</reference>
<protein>
    <submittedName>
        <fullName evidence="1">Uncharacterized protein</fullName>
    </submittedName>
</protein>
<gene>
    <name evidence="1" type="ordered locus">APH_0640</name>
</gene>
<dbReference type="HOGENOM" id="CLU_3354189_0_0_5"/>
<sequence length="36" mass="4247">MQIGLERQESDKWIDHLVFSAIVKNQIFFAKAPKEE</sequence>
<dbReference type="KEGG" id="aph:APH_0640"/>
<dbReference type="AlphaFoldDB" id="Q2GK76"/>
<proteinExistence type="predicted"/>
<dbReference type="Proteomes" id="UP000001943">
    <property type="component" value="Chromosome"/>
</dbReference>
<evidence type="ECO:0000313" key="2">
    <source>
        <dbReference type="Proteomes" id="UP000001943"/>
    </source>
</evidence>
<dbReference type="EMBL" id="CP000235">
    <property type="protein sequence ID" value="ABD43845.1"/>
    <property type="molecule type" value="Genomic_DNA"/>
</dbReference>
<accession>Q2GK76</accession>
<dbReference type="EnsemblBacteria" id="ABD43845">
    <property type="protein sequence ID" value="ABD43845"/>
    <property type="gene ID" value="APH_0640"/>
</dbReference>